<dbReference type="InterPro" id="IPR051349">
    <property type="entry name" value="Hydrogenase_assoc-protein"/>
</dbReference>
<sequence>MSKLKLATVWLDGCSGCHMSFLDMDERLLELAEVVDVVYSPIVDTKVFPDEVDITLVEGAVASVDDEKKIKKIREHSKMLVAMGDCAVTGNVPAMRNPIGPEAILNRAYIENVSAQPQIPCVVVPKLLRVVRPIHEFVKVDVFLPGCPPSADTFHTALTALVKSGPLDIPALTRFGA</sequence>
<organism evidence="3 4">
    <name type="scientific">Candidatus Sulfuritelmatomonas gaucii</name>
    <dbReference type="NCBI Taxonomy" id="2043161"/>
    <lineage>
        <taxon>Bacteria</taxon>
        <taxon>Pseudomonadati</taxon>
        <taxon>Acidobacteriota</taxon>
        <taxon>Terriglobia</taxon>
        <taxon>Terriglobales</taxon>
        <taxon>Acidobacteriaceae</taxon>
        <taxon>Candidatus Sulfuritelmatomonas</taxon>
    </lineage>
</organism>
<dbReference type="GO" id="GO:0003677">
    <property type="term" value="F:DNA binding"/>
    <property type="evidence" value="ECO:0007669"/>
    <property type="project" value="UniProtKB-KW"/>
</dbReference>
<protein>
    <submittedName>
        <fullName evidence="3">NAD-reducing hydrogenase HoxS subunit delta</fullName>
        <ecNumber evidence="3">1.12.1.2</ecNumber>
    </submittedName>
</protein>
<evidence type="ECO:0000259" key="2">
    <source>
        <dbReference type="Pfam" id="PF01058"/>
    </source>
</evidence>
<evidence type="ECO:0000256" key="1">
    <source>
        <dbReference type="ARBA" id="ARBA00023002"/>
    </source>
</evidence>
<evidence type="ECO:0000313" key="3">
    <source>
        <dbReference type="EMBL" id="SPE23656.1"/>
    </source>
</evidence>
<dbReference type="AlphaFoldDB" id="A0A2N9LK87"/>
<dbReference type="Pfam" id="PF01058">
    <property type="entry name" value="Oxidored_q6"/>
    <property type="match status" value="1"/>
</dbReference>
<dbReference type="EC" id="1.12.1.2" evidence="3"/>
<name>A0A2N9LK87_9BACT</name>
<dbReference type="PANTHER" id="PTHR42845">
    <property type="entry name" value="COENZYME F420-REDUCING HYDROGENASE, GAMMA SUBUNIT"/>
    <property type="match status" value="1"/>
</dbReference>
<dbReference type="EMBL" id="OKRB01000098">
    <property type="protein sequence ID" value="SPE23656.1"/>
    <property type="molecule type" value="Genomic_DNA"/>
</dbReference>
<dbReference type="SUPFAM" id="SSF56770">
    <property type="entry name" value="HydA/Nqo6-like"/>
    <property type="match status" value="1"/>
</dbReference>
<dbReference type="PANTHER" id="PTHR42845:SF1">
    <property type="entry name" value="HYDROGENASE SMALL SUBUNIT"/>
    <property type="match status" value="1"/>
</dbReference>
<dbReference type="GO" id="GO:0047985">
    <property type="term" value="F:hydrogen dehydrogenase activity"/>
    <property type="evidence" value="ECO:0007669"/>
    <property type="project" value="UniProtKB-EC"/>
</dbReference>
<feature type="domain" description="NADH:ubiquinone oxidoreductase-like 20kDa subunit" evidence="2">
    <location>
        <begin position="14"/>
        <end position="161"/>
    </location>
</feature>
<proteinExistence type="predicted"/>
<dbReference type="GO" id="GO:0051536">
    <property type="term" value="F:iron-sulfur cluster binding"/>
    <property type="evidence" value="ECO:0007669"/>
    <property type="project" value="InterPro"/>
</dbReference>
<keyword evidence="1 3" id="KW-0560">Oxidoreductase</keyword>
<gene>
    <name evidence="3" type="primary">hoxY</name>
    <name evidence="3" type="ORF">SBA5_400067</name>
</gene>
<dbReference type="Gene3D" id="3.40.50.700">
    <property type="entry name" value="NADH:ubiquinone oxidoreductase-like, 20kDa subunit"/>
    <property type="match status" value="1"/>
</dbReference>
<accession>A0A2N9LK87</accession>
<reference evidence="4" key="1">
    <citation type="submission" date="2018-02" db="EMBL/GenBank/DDBJ databases">
        <authorList>
            <person name="Hausmann B."/>
        </authorList>
    </citation>
    <scope>NUCLEOTIDE SEQUENCE [LARGE SCALE GENOMIC DNA]</scope>
    <source>
        <strain evidence="4">Peat soil MAG SbA5</strain>
    </source>
</reference>
<dbReference type="InterPro" id="IPR006137">
    <property type="entry name" value="NADH_UbQ_OxRdtase-like_20kDa"/>
</dbReference>
<evidence type="ECO:0000313" key="4">
    <source>
        <dbReference type="Proteomes" id="UP000239735"/>
    </source>
</evidence>
<dbReference type="OrthoDB" id="9787729at2"/>
<dbReference type="InterPro" id="IPR037024">
    <property type="entry name" value="NiFe_Hase_small_N_sf"/>
</dbReference>
<keyword evidence="3" id="KW-0371">Homeobox</keyword>
<dbReference type="Proteomes" id="UP000239735">
    <property type="component" value="Unassembled WGS sequence"/>
</dbReference>